<proteinExistence type="predicted"/>
<keyword evidence="2" id="KW-1185">Reference proteome</keyword>
<name>A0A1S5R610_9CAUD</name>
<accession>A0A1S5R610</accession>
<evidence type="ECO:0000313" key="1">
    <source>
        <dbReference type="EMBL" id="AND74980.1"/>
    </source>
</evidence>
<reference evidence="1 2" key="1">
    <citation type="submission" date="2016-03" db="EMBL/GenBank/DDBJ databases">
        <title>Characterisation of pf16 and phiPMW: Two novel phages infecting Pseudomonas putida PpG1.</title>
        <authorList>
            <person name="Magill D.J."/>
            <person name="Krylov V.N."/>
            <person name="Shaburova O.V."/>
            <person name="Allen C.C.R."/>
            <person name="McGrath J.W."/>
            <person name="Quinn J.P."/>
            <person name="Kulakov L.A."/>
        </authorList>
    </citation>
    <scope>NUCLEOTIDE SEQUENCE [LARGE SCALE GENOMIC DNA]</scope>
</reference>
<dbReference type="Proteomes" id="UP000225821">
    <property type="component" value="Segment"/>
</dbReference>
<evidence type="ECO:0000313" key="2">
    <source>
        <dbReference type="Proteomes" id="UP000225821"/>
    </source>
</evidence>
<dbReference type="EMBL" id="KU873925">
    <property type="protein sequence ID" value="AND74980.1"/>
    <property type="molecule type" value="Genomic_DNA"/>
</dbReference>
<sequence length="72" mass="7735">MNAVDAKVGMKVKVDTTNPLKRLSNGVTGKITKIIPDPTDKLMGYNILVTFDAKCKAGKGNVFKASDLVIIK</sequence>
<organism evidence="1 2">
    <name type="scientific">Pseudomonas phage pf16</name>
    <dbReference type="NCBI Taxonomy" id="1815630"/>
    <lineage>
        <taxon>Viruses</taxon>
        <taxon>Duplodnaviria</taxon>
        <taxon>Heunggongvirae</taxon>
        <taxon>Uroviricota</taxon>
        <taxon>Caudoviricetes</taxon>
        <taxon>Chakrabartyvirus</taxon>
        <taxon>Chakrabartyvirus pf16</taxon>
    </lineage>
</organism>
<protein>
    <submittedName>
        <fullName evidence="1">Uncharacterized protein</fullName>
    </submittedName>
</protein>
<gene>
    <name evidence="1" type="ORF">pf16_57</name>
</gene>